<reference evidence="1 2" key="1">
    <citation type="submission" date="2018-03" db="EMBL/GenBank/DDBJ databases">
        <title>Bacteriophage NCPPB3778 and a type I-E CRISPR drive the evolution of the US Biological Select Agent, Rathayibacter toxicus.</title>
        <authorList>
            <person name="Davis E.W.II."/>
            <person name="Tabima J.F."/>
            <person name="Weisberg A.J."/>
            <person name="Dantas Lopes L."/>
            <person name="Wiseman M.S."/>
            <person name="Wiseman M.S."/>
            <person name="Pupko T."/>
            <person name="Belcher M.S."/>
            <person name="Sechler A.J."/>
            <person name="Tancos M.A."/>
            <person name="Schroeder B.K."/>
            <person name="Murray T.D."/>
            <person name="Luster D.G."/>
            <person name="Schneider W.L."/>
            <person name="Rogers E."/>
            <person name="Andreote F.D."/>
            <person name="Grunwald N.J."/>
            <person name="Putnam M.L."/>
            <person name="Chang J.H."/>
        </authorList>
    </citation>
    <scope>NUCLEOTIDE SEQUENCE [LARGE SCALE GENOMIC DNA]</scope>
    <source>
        <strain evidence="1 2">DSM 15932</strain>
    </source>
</reference>
<dbReference type="RefSeq" id="WP_127887027.1">
    <property type="nucleotide sequence ID" value="NZ_CP028137.1"/>
</dbReference>
<evidence type="ECO:0008006" key="3">
    <source>
        <dbReference type="Google" id="ProtNLM"/>
    </source>
</evidence>
<sequence length="132" mass="14210">MNRIAEFRAVMAIAERAAQQEGVAVSVLHVAFAAATTTGVQDSTTLTVQAFGDARGWGAAEERRPVRNRLLPRRRVRYDDAVRRAVEKAAASGSPDIRAMLRSILAEGGLDPLRAPVERSGGDLAQWLAADD</sequence>
<dbReference type="KEGG" id="rfs:C1I64_09470"/>
<accession>A0A3T0T0Y4</accession>
<evidence type="ECO:0000313" key="1">
    <source>
        <dbReference type="EMBL" id="AZZ52258.1"/>
    </source>
</evidence>
<gene>
    <name evidence="1" type="ORF">C1I64_09470</name>
</gene>
<protein>
    <recommendedName>
        <fullName evidence="3">Clp R domain-containing protein</fullName>
    </recommendedName>
</protein>
<dbReference type="Proteomes" id="UP000285317">
    <property type="component" value="Chromosome"/>
</dbReference>
<proteinExistence type="predicted"/>
<dbReference type="AlphaFoldDB" id="A0A3T0T0Y4"/>
<dbReference type="EMBL" id="CP028137">
    <property type="protein sequence ID" value="AZZ52258.1"/>
    <property type="molecule type" value="Genomic_DNA"/>
</dbReference>
<evidence type="ECO:0000313" key="2">
    <source>
        <dbReference type="Proteomes" id="UP000285317"/>
    </source>
</evidence>
<name>A0A3T0T0Y4_9MICO</name>
<organism evidence="1 2">
    <name type="scientific">Rathayibacter festucae DSM 15932</name>
    <dbReference type="NCBI Taxonomy" id="1328866"/>
    <lineage>
        <taxon>Bacteria</taxon>
        <taxon>Bacillati</taxon>
        <taxon>Actinomycetota</taxon>
        <taxon>Actinomycetes</taxon>
        <taxon>Micrococcales</taxon>
        <taxon>Microbacteriaceae</taxon>
        <taxon>Rathayibacter</taxon>
    </lineage>
</organism>